<dbReference type="SUPFAM" id="SSF56112">
    <property type="entry name" value="Protein kinase-like (PK-like)"/>
    <property type="match status" value="1"/>
</dbReference>
<feature type="region of interest" description="Disordered" evidence="1">
    <location>
        <begin position="326"/>
        <end position="358"/>
    </location>
</feature>
<proteinExistence type="predicted"/>
<dbReference type="Proteomes" id="UP000444721">
    <property type="component" value="Unassembled WGS sequence"/>
</dbReference>
<organism evidence="3 4">
    <name type="scientific">Naegleria fowleri</name>
    <name type="common">Brain eating amoeba</name>
    <dbReference type="NCBI Taxonomy" id="5763"/>
    <lineage>
        <taxon>Eukaryota</taxon>
        <taxon>Discoba</taxon>
        <taxon>Heterolobosea</taxon>
        <taxon>Tetramitia</taxon>
        <taxon>Eutetramitia</taxon>
        <taxon>Vahlkampfiidae</taxon>
        <taxon>Naegleria</taxon>
    </lineage>
</organism>
<comment type="caution">
    <text evidence="3">The sequence shown here is derived from an EMBL/GenBank/DDBJ whole genome shotgun (WGS) entry which is preliminary data.</text>
</comment>
<evidence type="ECO:0000256" key="1">
    <source>
        <dbReference type="SAM" id="MobiDB-lite"/>
    </source>
</evidence>
<evidence type="ECO:0000313" key="4">
    <source>
        <dbReference type="Proteomes" id="UP000444721"/>
    </source>
</evidence>
<name>A0A6A5CBG3_NAEFO</name>
<dbReference type="AlphaFoldDB" id="A0A6A5CBG3"/>
<dbReference type="OrthoDB" id="10389431at2759"/>
<dbReference type="VEuPathDB" id="AmoebaDB:FDP41_000075"/>
<dbReference type="OMA" id="GATESCK"/>
<dbReference type="VEuPathDB" id="AmoebaDB:NfTy_026040"/>
<dbReference type="VEuPathDB" id="AmoebaDB:NF0010780"/>
<feature type="region of interest" description="Disordered" evidence="1">
    <location>
        <begin position="101"/>
        <end position="122"/>
    </location>
</feature>
<feature type="compositionally biased region" description="Low complexity" evidence="1">
    <location>
        <begin position="326"/>
        <end position="337"/>
    </location>
</feature>
<dbReference type="EMBL" id="VFQX01000001">
    <property type="protein sequence ID" value="KAF0985036.1"/>
    <property type="molecule type" value="Genomic_DNA"/>
</dbReference>
<dbReference type="Gene3D" id="1.10.510.10">
    <property type="entry name" value="Transferase(Phosphotransferase) domain 1"/>
    <property type="match status" value="1"/>
</dbReference>
<dbReference type="GeneID" id="68107293"/>
<dbReference type="RefSeq" id="XP_044569749.1">
    <property type="nucleotide sequence ID" value="XM_044711251.1"/>
</dbReference>
<dbReference type="InterPro" id="IPR000719">
    <property type="entry name" value="Prot_kinase_dom"/>
</dbReference>
<reference evidence="3 4" key="1">
    <citation type="journal article" date="2019" name="Sci. Rep.">
        <title>Nanopore sequencing improves the draft genome of the human pathogenic amoeba Naegleria fowleri.</title>
        <authorList>
            <person name="Liechti N."/>
            <person name="Schurch N."/>
            <person name="Bruggmann R."/>
            <person name="Wittwer M."/>
        </authorList>
    </citation>
    <scope>NUCLEOTIDE SEQUENCE [LARGE SCALE GENOMIC DNA]</scope>
    <source>
        <strain evidence="3 4">ATCC 30894</strain>
    </source>
</reference>
<keyword evidence="4" id="KW-1185">Reference proteome</keyword>
<dbReference type="InterPro" id="IPR011009">
    <property type="entry name" value="Kinase-like_dom_sf"/>
</dbReference>
<dbReference type="GO" id="GO:0004672">
    <property type="term" value="F:protein kinase activity"/>
    <property type="evidence" value="ECO:0007669"/>
    <property type="project" value="InterPro"/>
</dbReference>
<feature type="domain" description="Protein kinase" evidence="2">
    <location>
        <begin position="477"/>
        <end position="852"/>
    </location>
</feature>
<protein>
    <recommendedName>
        <fullName evidence="2">Protein kinase domain-containing protein</fullName>
    </recommendedName>
</protein>
<evidence type="ECO:0000313" key="3">
    <source>
        <dbReference type="EMBL" id="KAF0985036.1"/>
    </source>
</evidence>
<dbReference type="GO" id="GO:0005524">
    <property type="term" value="F:ATP binding"/>
    <property type="evidence" value="ECO:0007669"/>
    <property type="project" value="InterPro"/>
</dbReference>
<dbReference type="PROSITE" id="PS50011">
    <property type="entry name" value="PROTEIN_KINASE_DOM"/>
    <property type="match status" value="1"/>
</dbReference>
<evidence type="ECO:0000259" key="2">
    <source>
        <dbReference type="PROSITE" id="PS50011"/>
    </source>
</evidence>
<sequence>MKDDQNERSEYEVLSKMLMRMGGNELSHHDGEGGATPLVMNQQQLRQQLHEVAIHNNPTQQSMIIKQEQLSPSDEEGFLQQASDSRSIIMNNNNNHSHPETTFATSNNHEEPEESIESTTCDTTSIKKERKIKKKKKQVANDTCTNNDDTEQVFKNQPVVVEIDGGCSKNRTILAGYVNHKYEIGKLISFKKCNVNGHPTIFSQRPIALHGSIGAMIVNERSSRRVGQDRIPCYGVQIGKNRYAWVTEHVIEQMEELEKTKPPVSNRFHSNSPFSSNLQDLVPSLSQCHYYPPFTNCPHNNHEFPNHQHVLISSNLLAPETAISCATSTATPTSEESTIPKKRKRDDKKNTSASNTGPPFLASSFPMPLIPSFPAMFSPLDTKNSIMTIISKLKLVNVSPNRAHSKKSQHFVLYVSLSEQDPLLKANLVTQLLSPFSPSMSLEFEDKSNPSNTYIINKKHVLTPLQDQLSDHDLEIFSYTPVIKEHTLDCSLKLKKYTYFKYKRDSNGHTLLHHFTVREMYKEVIDILELGYNPYERDFLGLTARDWCKLYRLEDMEDLIEYMTSPTAPRLPPRDSLSLIMIHSNSNVNDASPTTLETPISISEYLDLVMDDVVDSNYNFDLETANQIMYHILKNSKSIMNSVLFNPDQNILVTRGNSRCKVSIENDQESGVELLPRLSLKYWSPEVLLMMCMKTEVDEKLIPSIIVHQNLWTLGVLFTEFLYLSLDSNKRQRNSVFGTTMSEHLLASSLFEVLGRPDELRQLLDSLFRASEIPKHSRSSNIFSSMETINAKERERIILETNERAQLPNKTSQLGDCLNGATESCKDMLEKILRWVPENRMNIDQILEHNFWNEYETNRKNIRECVMKQKLLSQIDSNYGIRCEYSNSFADITIQTISM</sequence>
<accession>A0A6A5CBG3</accession>
<gene>
    <name evidence="3" type="ORF">FDP41_000075</name>
</gene>